<reference evidence="1 2" key="1">
    <citation type="submission" date="2021-01" db="EMBL/GenBank/DDBJ databases">
        <authorList>
            <person name="Ruan W."/>
            <person name="Khan S.A."/>
            <person name="Jeon C.O."/>
        </authorList>
    </citation>
    <scope>NUCLEOTIDE SEQUENCE [LARGE SCALE GENOMIC DNA]</scope>
    <source>
        <strain evidence="1 2">R798</strain>
    </source>
</reference>
<comment type="caution">
    <text evidence="1">The sequence shown here is derived from an EMBL/GenBank/DDBJ whole genome shotgun (WGS) entry which is preliminary data.</text>
</comment>
<dbReference type="EMBL" id="JAFBIL020000005">
    <property type="protein sequence ID" value="MBZ2208497.1"/>
    <property type="molecule type" value="Genomic_DNA"/>
</dbReference>
<dbReference type="Proteomes" id="UP000809349">
    <property type="component" value="Unassembled WGS sequence"/>
</dbReference>
<name>A0ABS7SRD7_9BURK</name>
<accession>A0ABS7SRD7</accession>
<keyword evidence="2" id="KW-1185">Reference proteome</keyword>
<gene>
    <name evidence="1" type="ORF">I4X03_014625</name>
</gene>
<reference evidence="1 2" key="2">
    <citation type="submission" date="2021-08" db="EMBL/GenBank/DDBJ databases">
        <title>Massilia sp. R798.</title>
        <authorList>
            <person name="Baek J.H."/>
            <person name="Jung H.S."/>
            <person name="Kim K.R."/>
            <person name="Jeon C.O."/>
        </authorList>
    </citation>
    <scope>NUCLEOTIDE SEQUENCE [LARGE SCALE GENOMIC DNA]</scope>
    <source>
        <strain evidence="1 2">R798</strain>
    </source>
</reference>
<evidence type="ECO:0000313" key="1">
    <source>
        <dbReference type="EMBL" id="MBZ2208497.1"/>
    </source>
</evidence>
<dbReference type="RefSeq" id="WP_223468977.1">
    <property type="nucleotide sequence ID" value="NZ_JAFBIL020000005.1"/>
</dbReference>
<evidence type="ECO:0000313" key="2">
    <source>
        <dbReference type="Proteomes" id="UP000809349"/>
    </source>
</evidence>
<sequence length="71" mass="7337">MGGSNFDGPGEINDAGAESQARYAAAIVAQFKQVRKQLAKQAALRDGAVPSEYDAIAAALTVGIWSGRNAD</sequence>
<organism evidence="1 2">
    <name type="scientific">Massilia soli</name>
    <dbReference type="NCBI Taxonomy" id="2792854"/>
    <lineage>
        <taxon>Bacteria</taxon>
        <taxon>Pseudomonadati</taxon>
        <taxon>Pseudomonadota</taxon>
        <taxon>Betaproteobacteria</taxon>
        <taxon>Burkholderiales</taxon>
        <taxon>Oxalobacteraceae</taxon>
        <taxon>Telluria group</taxon>
        <taxon>Massilia</taxon>
    </lineage>
</organism>
<protein>
    <submittedName>
        <fullName evidence="1">Uncharacterized protein</fullName>
    </submittedName>
</protein>
<proteinExistence type="predicted"/>